<keyword evidence="1" id="KW-0963">Cytoplasm</keyword>
<keyword evidence="5" id="KW-0560">Oxidoreductase</keyword>
<dbReference type="Proteomes" id="UP000800981">
    <property type="component" value="Unassembled WGS sequence"/>
</dbReference>
<evidence type="ECO:0000256" key="8">
    <source>
        <dbReference type="ARBA" id="ARBA00023209"/>
    </source>
</evidence>
<reference evidence="10 11" key="1">
    <citation type="submission" date="2020-03" db="EMBL/GenBank/DDBJ databases">
        <title>Two novel Motilibacter sp.</title>
        <authorList>
            <person name="Liu S."/>
        </authorList>
    </citation>
    <scope>NUCLEOTIDE SEQUENCE [LARGE SCALE GENOMIC DNA]</scope>
    <source>
        <strain evidence="10 11">E257</strain>
    </source>
</reference>
<keyword evidence="8" id="KW-0594">Phospholipid biosynthesis</keyword>
<keyword evidence="9" id="KW-1208">Phospholipid metabolism</keyword>
<evidence type="ECO:0000256" key="1">
    <source>
        <dbReference type="ARBA" id="ARBA00022490"/>
    </source>
</evidence>
<evidence type="ECO:0000256" key="7">
    <source>
        <dbReference type="ARBA" id="ARBA00023098"/>
    </source>
</evidence>
<evidence type="ECO:0000256" key="6">
    <source>
        <dbReference type="ARBA" id="ARBA00023027"/>
    </source>
</evidence>
<dbReference type="InterPro" id="IPR032837">
    <property type="entry name" value="G1PDH"/>
</dbReference>
<dbReference type="Gene3D" id="3.40.50.1970">
    <property type="match status" value="1"/>
</dbReference>
<keyword evidence="2" id="KW-0444">Lipid biosynthesis</keyword>
<keyword evidence="11" id="KW-1185">Reference proteome</keyword>
<dbReference type="InterPro" id="IPR016205">
    <property type="entry name" value="Glycerol_DH"/>
</dbReference>
<dbReference type="PANTHER" id="PTHR43616:SF5">
    <property type="entry name" value="GLYCEROL DEHYDROGENASE 1"/>
    <property type="match status" value="1"/>
</dbReference>
<proteinExistence type="predicted"/>
<dbReference type="Pfam" id="PF13685">
    <property type="entry name" value="Fe-ADH_2"/>
    <property type="match status" value="1"/>
</dbReference>
<dbReference type="PANTHER" id="PTHR43616">
    <property type="entry name" value="GLYCEROL DEHYDROGENASE"/>
    <property type="match status" value="1"/>
</dbReference>
<feature type="non-terminal residue" evidence="10">
    <location>
        <position position="188"/>
    </location>
</feature>
<evidence type="ECO:0000256" key="5">
    <source>
        <dbReference type="ARBA" id="ARBA00023002"/>
    </source>
</evidence>
<evidence type="ECO:0000256" key="9">
    <source>
        <dbReference type="ARBA" id="ARBA00023264"/>
    </source>
</evidence>
<keyword evidence="4" id="KW-0521">NADP</keyword>
<keyword evidence="6" id="KW-0520">NAD</keyword>
<keyword evidence="7" id="KW-0443">Lipid metabolism</keyword>
<evidence type="ECO:0000313" key="11">
    <source>
        <dbReference type="Proteomes" id="UP000800981"/>
    </source>
</evidence>
<evidence type="ECO:0000256" key="2">
    <source>
        <dbReference type="ARBA" id="ARBA00022516"/>
    </source>
</evidence>
<evidence type="ECO:0000256" key="3">
    <source>
        <dbReference type="ARBA" id="ARBA00022723"/>
    </source>
</evidence>
<evidence type="ECO:0000256" key="4">
    <source>
        <dbReference type="ARBA" id="ARBA00022857"/>
    </source>
</evidence>
<dbReference type="EMBL" id="JAANNP010000106">
    <property type="protein sequence ID" value="NHC16192.1"/>
    <property type="molecule type" value="Genomic_DNA"/>
</dbReference>
<accession>A0ABX0GZE5</accession>
<sequence length="188" mass="19239">MPVLARMVPAPLAVEIRPGALADLPAVLSDRRISTSGRVAVAVSATSGAAVEAYLRERLGAADFFAVGSGRVESAHRLADEIRASRYDAVVGVGGGKVLDVTKYAAARLGLPMVSVAANLAHDGLGSPVAVLDNEAGRGSYGVPAPLAVVVDLDLVRSAPARTLRAGVGEALSNLSAVRDWRLSHAVN</sequence>
<name>A0ABX0GZE5_9ACTN</name>
<keyword evidence="3" id="KW-0479">Metal-binding</keyword>
<evidence type="ECO:0000313" key="10">
    <source>
        <dbReference type="EMBL" id="NHC16192.1"/>
    </source>
</evidence>
<dbReference type="RefSeq" id="WP_166284656.1">
    <property type="nucleotide sequence ID" value="NZ_JAANNP010000106.1"/>
</dbReference>
<protein>
    <submittedName>
        <fullName evidence="10">Iron-containing alcohol dehydrogenase family protein</fullName>
    </submittedName>
</protein>
<comment type="caution">
    <text evidence="10">The sequence shown here is derived from an EMBL/GenBank/DDBJ whole genome shotgun (WGS) entry which is preliminary data.</text>
</comment>
<dbReference type="Gene3D" id="1.20.1090.10">
    <property type="entry name" value="Dehydroquinate synthase-like - alpha domain"/>
    <property type="match status" value="1"/>
</dbReference>
<dbReference type="SUPFAM" id="SSF56796">
    <property type="entry name" value="Dehydroquinate synthase-like"/>
    <property type="match status" value="1"/>
</dbReference>
<gene>
    <name evidence="10" type="ORF">G9H71_20610</name>
</gene>
<organism evidence="10 11">
    <name type="scientific">Motilibacter deserti</name>
    <dbReference type="NCBI Taxonomy" id="2714956"/>
    <lineage>
        <taxon>Bacteria</taxon>
        <taxon>Bacillati</taxon>
        <taxon>Actinomycetota</taxon>
        <taxon>Actinomycetes</taxon>
        <taxon>Motilibacterales</taxon>
        <taxon>Motilibacteraceae</taxon>
        <taxon>Motilibacter</taxon>
    </lineage>
</organism>